<dbReference type="HOGENOM" id="CLU_3249528_0_0_9"/>
<name>D8GNZ6_CLOLD</name>
<reference evidence="1 2" key="1">
    <citation type="journal article" date="2010" name="Proc. Natl. Acad. Sci. U.S.A.">
        <title>Clostridium ljungdahlii represents a microbial production platform based on syngas.</title>
        <authorList>
            <person name="Kopke M."/>
            <person name="Held C."/>
            <person name="Hujer S."/>
            <person name="Liesegang H."/>
            <person name="Wiezer A."/>
            <person name="Wollherr A."/>
            <person name="Ehrenreich A."/>
            <person name="Liebl W."/>
            <person name="Gottschalk G."/>
            <person name="Durre P."/>
        </authorList>
    </citation>
    <scope>NUCLEOTIDE SEQUENCE [LARGE SCALE GENOMIC DNA]</scope>
    <source>
        <strain evidence="2">ATCC 55383 / DSM 13528 / PETC</strain>
    </source>
</reference>
<evidence type="ECO:0000313" key="2">
    <source>
        <dbReference type="Proteomes" id="UP000001656"/>
    </source>
</evidence>
<dbReference type="AlphaFoldDB" id="D8GNZ6"/>
<protein>
    <submittedName>
        <fullName evidence="1">Uncharacterized protein</fullName>
    </submittedName>
</protein>
<gene>
    <name evidence="1" type="ordered locus">CLJU_c07740</name>
</gene>
<dbReference type="EMBL" id="CP001666">
    <property type="protein sequence ID" value="ADK13842.1"/>
    <property type="molecule type" value="Genomic_DNA"/>
</dbReference>
<dbReference type="KEGG" id="clj:CLJU_c07740"/>
<accession>D8GNZ6</accession>
<organism evidence="1 2">
    <name type="scientific">Clostridium ljungdahlii (strain ATCC 55383 / DSM 13528 / PETC)</name>
    <dbReference type="NCBI Taxonomy" id="748727"/>
    <lineage>
        <taxon>Bacteria</taxon>
        <taxon>Bacillati</taxon>
        <taxon>Bacillota</taxon>
        <taxon>Clostridia</taxon>
        <taxon>Eubacteriales</taxon>
        <taxon>Clostridiaceae</taxon>
        <taxon>Clostridium</taxon>
    </lineage>
</organism>
<proteinExistence type="predicted"/>
<sequence>MNKCGFKILEYLNKNHPETHTKEDESSPGGENFFRFEKVMKG</sequence>
<dbReference type="RefSeq" id="WP_013237440.1">
    <property type="nucleotide sequence ID" value="NZ_LITS01000009.1"/>
</dbReference>
<evidence type="ECO:0000313" key="1">
    <source>
        <dbReference type="EMBL" id="ADK13842.1"/>
    </source>
</evidence>
<dbReference type="Proteomes" id="UP000001656">
    <property type="component" value="Chromosome"/>
</dbReference>